<keyword evidence="1" id="KW-0732">Signal</keyword>
<feature type="chain" id="PRO_5014659809" description="DUF3570 domain-containing protein" evidence="1">
    <location>
        <begin position="23"/>
        <end position="379"/>
    </location>
</feature>
<accession>A0A2N7PQC4</accession>
<evidence type="ECO:0000256" key="1">
    <source>
        <dbReference type="SAM" id="SignalP"/>
    </source>
</evidence>
<protein>
    <recommendedName>
        <fullName evidence="4">DUF3570 domain-containing protein</fullName>
    </recommendedName>
</protein>
<name>A0A2N7PQC4_9BACT</name>
<gene>
    <name evidence="2" type="ORF">C0190_00685</name>
</gene>
<evidence type="ECO:0008006" key="4">
    <source>
        <dbReference type="Google" id="ProtNLM"/>
    </source>
</evidence>
<dbReference type="AlphaFoldDB" id="A0A2N7PQC4"/>
<reference evidence="2 3" key="1">
    <citation type="submission" date="2018-01" db="EMBL/GenBank/DDBJ databases">
        <title>Metagenomic assembled genomes from two thermal pools in the Uzon Caldera, Kamchatka, Russia.</title>
        <authorList>
            <person name="Wilkins L."/>
            <person name="Ettinger C."/>
        </authorList>
    </citation>
    <scope>NUCLEOTIDE SEQUENCE [LARGE SCALE GENOMIC DNA]</scope>
    <source>
        <strain evidence="2">ZAV-08</strain>
    </source>
</reference>
<dbReference type="Proteomes" id="UP000235460">
    <property type="component" value="Unassembled WGS sequence"/>
</dbReference>
<sequence length="379" mass="43277">MRRLVAVIFVLVFSLMVSLAIAEDKPLSLEVELGYTGIGKNDNSVKVGEYDSLKSRLNGEVEGTVNFRALNGTFGVYYYTPEEKNYDVDFNVGRIFRIRGSYDSFIHRLQHDYMMNKDPHQNYTLNSTTRSGSPTGSSGLNSVVASNPVTVVNLSGTSTGTVTIAGNQALTYEDLSSTSPGKNMIRRSKTNFDFELNIPFFSYLKPYFNFEQQEKHGWHQTYVQLGKCAPCHTVAVTTRINERTRDYTIGAKFNWNIVSINYSHTYRSFDNRRGLEDVPLLYYDYYISGIGYNLSDRLIYGKNSTARVYYDEIPDIQRHTDKVVMRFDLPYVTTGILQGYWDKTKNNYINKEYTSSSYAIKLVNKSIKGLTLALTGRYY</sequence>
<dbReference type="EMBL" id="PNIK01000009">
    <property type="protein sequence ID" value="PMP68998.1"/>
    <property type="molecule type" value="Genomic_DNA"/>
</dbReference>
<organism evidence="2 3">
    <name type="scientific">Thermodesulfobacterium geofontis</name>
    <dbReference type="NCBI Taxonomy" id="1295609"/>
    <lineage>
        <taxon>Bacteria</taxon>
        <taxon>Pseudomonadati</taxon>
        <taxon>Thermodesulfobacteriota</taxon>
        <taxon>Thermodesulfobacteria</taxon>
        <taxon>Thermodesulfobacteriales</taxon>
        <taxon>Thermodesulfobacteriaceae</taxon>
        <taxon>Thermodesulfobacterium</taxon>
    </lineage>
</organism>
<comment type="caution">
    <text evidence="2">The sequence shown here is derived from an EMBL/GenBank/DDBJ whole genome shotgun (WGS) entry which is preliminary data.</text>
</comment>
<evidence type="ECO:0000313" key="2">
    <source>
        <dbReference type="EMBL" id="PMP68998.1"/>
    </source>
</evidence>
<evidence type="ECO:0000313" key="3">
    <source>
        <dbReference type="Proteomes" id="UP000235460"/>
    </source>
</evidence>
<feature type="signal peptide" evidence="1">
    <location>
        <begin position="1"/>
        <end position="22"/>
    </location>
</feature>
<proteinExistence type="predicted"/>
<feature type="non-terminal residue" evidence="2">
    <location>
        <position position="379"/>
    </location>
</feature>